<comment type="caution">
    <text evidence="2">The sequence shown here is derived from an EMBL/GenBank/DDBJ whole genome shotgun (WGS) entry which is preliminary data.</text>
</comment>
<keyword evidence="3" id="KW-1185">Reference proteome</keyword>
<feature type="compositionally biased region" description="Basic and acidic residues" evidence="1">
    <location>
        <begin position="180"/>
        <end position="194"/>
    </location>
</feature>
<organism evidence="2 3">
    <name type="scientific">Staphylotrichum longicolle</name>
    <dbReference type="NCBI Taxonomy" id="669026"/>
    <lineage>
        <taxon>Eukaryota</taxon>
        <taxon>Fungi</taxon>
        <taxon>Dikarya</taxon>
        <taxon>Ascomycota</taxon>
        <taxon>Pezizomycotina</taxon>
        <taxon>Sordariomycetes</taxon>
        <taxon>Sordariomycetidae</taxon>
        <taxon>Sordariales</taxon>
        <taxon>Chaetomiaceae</taxon>
        <taxon>Staphylotrichum</taxon>
    </lineage>
</organism>
<dbReference type="AlphaFoldDB" id="A0AAD4F374"/>
<proteinExistence type="predicted"/>
<reference evidence="2" key="1">
    <citation type="submission" date="2023-02" db="EMBL/GenBank/DDBJ databases">
        <authorList>
            <person name="Palmer J.M."/>
        </authorList>
    </citation>
    <scope>NUCLEOTIDE SEQUENCE</scope>
    <source>
        <strain evidence="2">FW57</strain>
    </source>
</reference>
<evidence type="ECO:0000256" key="1">
    <source>
        <dbReference type="SAM" id="MobiDB-lite"/>
    </source>
</evidence>
<accession>A0AAD4F374</accession>
<gene>
    <name evidence="2" type="ORF">NEMBOFW57_002593</name>
</gene>
<name>A0AAD4F374_9PEZI</name>
<sequence>MASRIASYYQQRCQARQKCQEMMQAATVIVAWYIRDRIARRRRRQKRAFKRGWPRGRPSRRRPRPVVPGEGAGSGAGRVTKGEAVRRGPITLGREMPRDRDEVDFDMDREVPADKDTQLFHVADNLIKSHLARIDVPLLGESESESDFMDYEDYEEEEEEEEEEDYEEDEGGEANGEQKGYGDGEARGRAKEDTLGSTSKEAQLGTTTKGSRKRSSSCIS</sequence>
<feature type="region of interest" description="Disordered" evidence="1">
    <location>
        <begin position="141"/>
        <end position="220"/>
    </location>
</feature>
<feature type="compositionally biased region" description="Basic residues" evidence="1">
    <location>
        <begin position="44"/>
        <end position="64"/>
    </location>
</feature>
<dbReference type="EMBL" id="JAHCVI010000001">
    <property type="protein sequence ID" value="KAG7292558.1"/>
    <property type="molecule type" value="Genomic_DNA"/>
</dbReference>
<feature type="compositionally biased region" description="Acidic residues" evidence="1">
    <location>
        <begin position="142"/>
        <end position="172"/>
    </location>
</feature>
<evidence type="ECO:0000313" key="3">
    <source>
        <dbReference type="Proteomes" id="UP001197093"/>
    </source>
</evidence>
<dbReference type="Proteomes" id="UP001197093">
    <property type="component" value="Unassembled WGS sequence"/>
</dbReference>
<feature type="compositionally biased region" description="Basic residues" evidence="1">
    <location>
        <begin position="210"/>
        <end position="220"/>
    </location>
</feature>
<evidence type="ECO:0000313" key="2">
    <source>
        <dbReference type="EMBL" id="KAG7292558.1"/>
    </source>
</evidence>
<feature type="region of interest" description="Disordered" evidence="1">
    <location>
        <begin position="44"/>
        <end position="103"/>
    </location>
</feature>
<protein>
    <submittedName>
        <fullName evidence="2">Uncharacterized protein</fullName>
    </submittedName>
</protein>